<reference evidence="1" key="1">
    <citation type="journal article" date="2015" name="Nature">
        <title>Complex archaea that bridge the gap between prokaryotes and eukaryotes.</title>
        <authorList>
            <person name="Spang A."/>
            <person name="Saw J.H."/>
            <person name="Jorgensen S.L."/>
            <person name="Zaremba-Niedzwiedzka K."/>
            <person name="Martijn J."/>
            <person name="Lind A.E."/>
            <person name="van Eijk R."/>
            <person name="Schleper C."/>
            <person name="Guy L."/>
            <person name="Ettema T.J."/>
        </authorList>
    </citation>
    <scope>NUCLEOTIDE SEQUENCE</scope>
</reference>
<dbReference type="AlphaFoldDB" id="A0A0F9KSL6"/>
<comment type="caution">
    <text evidence="1">The sequence shown here is derived from an EMBL/GenBank/DDBJ whole genome shotgun (WGS) entry which is preliminary data.</text>
</comment>
<protein>
    <submittedName>
        <fullName evidence="1">Uncharacterized protein</fullName>
    </submittedName>
</protein>
<organism evidence="1">
    <name type="scientific">marine sediment metagenome</name>
    <dbReference type="NCBI Taxonomy" id="412755"/>
    <lineage>
        <taxon>unclassified sequences</taxon>
        <taxon>metagenomes</taxon>
        <taxon>ecological metagenomes</taxon>
    </lineage>
</organism>
<feature type="non-terminal residue" evidence="1">
    <location>
        <position position="26"/>
    </location>
</feature>
<evidence type="ECO:0000313" key="1">
    <source>
        <dbReference type="EMBL" id="KKM25103.1"/>
    </source>
</evidence>
<name>A0A0F9KSL6_9ZZZZ</name>
<accession>A0A0F9KSL6</accession>
<gene>
    <name evidence="1" type="ORF">LCGC14_1598420</name>
</gene>
<dbReference type="EMBL" id="LAZR01012787">
    <property type="protein sequence ID" value="KKM25103.1"/>
    <property type="molecule type" value="Genomic_DNA"/>
</dbReference>
<proteinExistence type="predicted"/>
<sequence length="26" mass="2967">MKERAEMTEEILWALPEALGVPPDKL</sequence>